<dbReference type="RefSeq" id="WP_281893236.1">
    <property type="nucleotide sequence ID" value="NZ_BSDI01000006.1"/>
</dbReference>
<evidence type="ECO:0000313" key="2">
    <source>
        <dbReference type="EMBL" id="GLH96097.1"/>
    </source>
</evidence>
<organism evidence="2 3">
    <name type="scientific">Phytohabitans aurantiacus</name>
    <dbReference type="NCBI Taxonomy" id="3016789"/>
    <lineage>
        <taxon>Bacteria</taxon>
        <taxon>Bacillati</taxon>
        <taxon>Actinomycetota</taxon>
        <taxon>Actinomycetes</taxon>
        <taxon>Micromonosporales</taxon>
        <taxon>Micromonosporaceae</taxon>
    </lineage>
</organism>
<sequence>MQIGIGLPNTLHIPGPALVDWARRAEERDFSALATIDRIVYPTYDSLTALAAAAGATSRIGLFTDILLAPVYPPVWLAKATASLDAMSGGRLTLGMAVGGRPDDFAAMDRPVERRGKLFDDTLDILHRAWAGENVTGGDLPVGPEPASGNRVSVLIGGTSEAAVRRTVQYGEGWTAGGSGPEQAAPFVAKIKQAWRDAGREGEPRIASLVYFGLGDEAESRAALQRYYGFTGEYASIIADSAIRSPEAARDTVERFDAIGVTELMFIPTVASVDEVDRLADAVK</sequence>
<protein>
    <submittedName>
        <fullName evidence="2">Monooxygenase</fullName>
    </submittedName>
</protein>
<gene>
    <name evidence="2" type="ORF">Pa4123_13700</name>
</gene>
<dbReference type="Proteomes" id="UP001144280">
    <property type="component" value="Unassembled WGS sequence"/>
</dbReference>
<name>A0ABQ5QQ53_9ACTN</name>
<dbReference type="InterPro" id="IPR036661">
    <property type="entry name" value="Luciferase-like_sf"/>
</dbReference>
<dbReference type="PANTHER" id="PTHR30011">
    <property type="entry name" value="ALKANESULFONATE MONOOXYGENASE-RELATED"/>
    <property type="match status" value="1"/>
</dbReference>
<dbReference type="InterPro" id="IPR051260">
    <property type="entry name" value="Diverse_substr_monoxygenases"/>
</dbReference>
<comment type="caution">
    <text evidence="2">The sequence shown here is derived from an EMBL/GenBank/DDBJ whole genome shotgun (WGS) entry which is preliminary data.</text>
</comment>
<dbReference type="GO" id="GO:0004497">
    <property type="term" value="F:monooxygenase activity"/>
    <property type="evidence" value="ECO:0007669"/>
    <property type="project" value="UniProtKB-KW"/>
</dbReference>
<evidence type="ECO:0000313" key="3">
    <source>
        <dbReference type="Proteomes" id="UP001144280"/>
    </source>
</evidence>
<evidence type="ECO:0000259" key="1">
    <source>
        <dbReference type="Pfam" id="PF00296"/>
    </source>
</evidence>
<keyword evidence="2" id="KW-0560">Oxidoreductase</keyword>
<reference evidence="2" key="1">
    <citation type="submission" date="2022-12" db="EMBL/GenBank/DDBJ databases">
        <title>New Phytohabitans aurantiacus sp. RD004123 nov., an actinomycete isolated from soil.</title>
        <authorList>
            <person name="Triningsih D.W."/>
            <person name="Harunari E."/>
            <person name="Igarashi Y."/>
        </authorList>
    </citation>
    <scope>NUCLEOTIDE SEQUENCE</scope>
    <source>
        <strain evidence="2">RD004123</strain>
    </source>
</reference>
<proteinExistence type="predicted"/>
<dbReference type="Pfam" id="PF00296">
    <property type="entry name" value="Bac_luciferase"/>
    <property type="match status" value="1"/>
</dbReference>
<accession>A0ABQ5QQ53</accession>
<dbReference type="EMBL" id="BSDI01000006">
    <property type="protein sequence ID" value="GLH96097.1"/>
    <property type="molecule type" value="Genomic_DNA"/>
</dbReference>
<keyword evidence="2" id="KW-0503">Monooxygenase</keyword>
<keyword evidence="3" id="KW-1185">Reference proteome</keyword>
<dbReference type="Gene3D" id="3.20.20.30">
    <property type="entry name" value="Luciferase-like domain"/>
    <property type="match status" value="1"/>
</dbReference>
<dbReference type="SUPFAM" id="SSF51679">
    <property type="entry name" value="Bacterial luciferase-like"/>
    <property type="match status" value="1"/>
</dbReference>
<dbReference type="PANTHER" id="PTHR30011:SF32">
    <property type="entry name" value="CONSERVED PROTEIN"/>
    <property type="match status" value="1"/>
</dbReference>
<feature type="domain" description="Luciferase-like" evidence="1">
    <location>
        <begin position="16"/>
        <end position="236"/>
    </location>
</feature>
<dbReference type="InterPro" id="IPR011251">
    <property type="entry name" value="Luciferase-like_dom"/>
</dbReference>